<evidence type="ECO:0000313" key="14">
    <source>
        <dbReference type="Proteomes" id="UP000288212"/>
    </source>
</evidence>
<evidence type="ECO:0000256" key="6">
    <source>
        <dbReference type="ARBA" id="ARBA00022692"/>
    </source>
</evidence>
<dbReference type="SUPFAM" id="SSF53067">
    <property type="entry name" value="Actin-like ATPase domain"/>
    <property type="match status" value="2"/>
</dbReference>
<protein>
    <recommendedName>
        <fullName evidence="10">Type II secretion system protein L</fullName>
        <shortName evidence="10">T2SS protein L</shortName>
    </recommendedName>
</protein>
<dbReference type="InterPro" id="IPR007812">
    <property type="entry name" value="T2SS_protein-GspL"/>
</dbReference>
<evidence type="ECO:0000259" key="11">
    <source>
        <dbReference type="Pfam" id="PF05134"/>
    </source>
</evidence>
<dbReference type="Gene3D" id="3.30.420.380">
    <property type="match status" value="1"/>
</dbReference>
<dbReference type="InterPro" id="IPR024230">
    <property type="entry name" value="GspL_cyto_dom"/>
</dbReference>
<dbReference type="GO" id="GO:0009276">
    <property type="term" value="C:Gram-negative-bacterium-type cell wall"/>
    <property type="evidence" value="ECO:0007669"/>
    <property type="project" value="InterPro"/>
</dbReference>
<feature type="domain" description="GspL periplasmic" evidence="12">
    <location>
        <begin position="259"/>
        <end position="409"/>
    </location>
</feature>
<dbReference type="InterPro" id="IPR043129">
    <property type="entry name" value="ATPase_NBD"/>
</dbReference>
<reference evidence="13 14" key="1">
    <citation type="journal article" date="2011" name="Front. Microbiol.">
        <title>Genomic signatures of strain selection and enhancement in Bacillus atrophaeus var. globigii, a historical biowarfare simulant.</title>
        <authorList>
            <person name="Gibbons H.S."/>
            <person name="Broomall S.M."/>
            <person name="McNew L.A."/>
            <person name="Daligault H."/>
            <person name="Chapman C."/>
            <person name="Bruce D."/>
            <person name="Karavis M."/>
            <person name="Krepps M."/>
            <person name="McGregor P.A."/>
            <person name="Hong C."/>
            <person name="Park K.H."/>
            <person name="Akmal A."/>
            <person name="Feldman A."/>
            <person name="Lin J.S."/>
            <person name="Chang W.E."/>
            <person name="Higgs B.W."/>
            <person name="Demirev P."/>
            <person name="Lindquist J."/>
            <person name="Liem A."/>
            <person name="Fochler E."/>
            <person name="Read T.D."/>
            <person name="Tapia R."/>
            <person name="Johnson S."/>
            <person name="Bishop-Lilly K.A."/>
            <person name="Detter C."/>
            <person name="Han C."/>
            <person name="Sozhamannan S."/>
            <person name="Rosenzweig C.N."/>
            <person name="Skowronski E.W."/>
        </authorList>
    </citation>
    <scope>NUCLEOTIDE SEQUENCE [LARGE SCALE GENOMIC DNA]</scope>
    <source>
        <strain evidence="13 14">AK5</strain>
    </source>
</reference>
<dbReference type="AlphaFoldDB" id="A0A432VQ39"/>
<gene>
    <name evidence="13" type="primary">gspL</name>
    <name evidence="13" type="ORF">CWE06_11475</name>
</gene>
<feature type="domain" description="GspL cytoplasmic actin-ATPase-like" evidence="11">
    <location>
        <begin position="19"/>
        <end position="250"/>
    </location>
</feature>
<evidence type="ECO:0000313" key="13">
    <source>
        <dbReference type="EMBL" id="RUO18263.1"/>
    </source>
</evidence>
<evidence type="ECO:0000256" key="4">
    <source>
        <dbReference type="ARBA" id="ARBA00022475"/>
    </source>
</evidence>
<evidence type="ECO:0000256" key="1">
    <source>
        <dbReference type="ARBA" id="ARBA00004377"/>
    </source>
</evidence>
<dbReference type="GO" id="GO:0015628">
    <property type="term" value="P:protein secretion by the type II secretion system"/>
    <property type="evidence" value="ECO:0007669"/>
    <property type="project" value="InterPro"/>
</dbReference>
<keyword evidence="3 10" id="KW-0813">Transport</keyword>
<comment type="subcellular location">
    <subcellularLocation>
        <location evidence="1">Cell inner membrane</location>
        <topology evidence="1">Single-pass membrane protein</topology>
    </subcellularLocation>
</comment>
<dbReference type="Pfam" id="PF12693">
    <property type="entry name" value="GspL_C"/>
    <property type="match status" value="1"/>
</dbReference>
<evidence type="ECO:0000259" key="12">
    <source>
        <dbReference type="Pfam" id="PF12693"/>
    </source>
</evidence>
<evidence type="ECO:0000256" key="2">
    <source>
        <dbReference type="ARBA" id="ARBA00005318"/>
    </source>
</evidence>
<dbReference type="Gene3D" id="3.30.420.370">
    <property type="match status" value="1"/>
</dbReference>
<dbReference type="GO" id="GO:0015627">
    <property type="term" value="C:type II protein secretion system complex"/>
    <property type="evidence" value="ECO:0007669"/>
    <property type="project" value="InterPro"/>
</dbReference>
<dbReference type="EMBL" id="PIPI01000010">
    <property type="protein sequence ID" value="RUO18263.1"/>
    <property type="molecule type" value="Genomic_DNA"/>
</dbReference>
<accession>A0A432VQ39</accession>
<proteinExistence type="inferred from homology"/>
<comment type="function">
    <text evidence="10">Inner membrane component of the type II secretion system required for the energy-dependent secretion of extracellular factors such as proteases and toxins from the periplasm.</text>
</comment>
<keyword evidence="14" id="KW-1185">Reference proteome</keyword>
<keyword evidence="9" id="KW-0472">Membrane</keyword>
<dbReference type="NCBIfam" id="TIGR01709">
    <property type="entry name" value="typeII_sec_gspL"/>
    <property type="match status" value="1"/>
</dbReference>
<keyword evidence="7 10" id="KW-0653">Protein transport</keyword>
<keyword evidence="5" id="KW-0997">Cell inner membrane</keyword>
<evidence type="ECO:0000256" key="7">
    <source>
        <dbReference type="ARBA" id="ARBA00022927"/>
    </source>
</evidence>
<name>A0A432VQ39_9GAMM</name>
<evidence type="ECO:0000256" key="5">
    <source>
        <dbReference type="ARBA" id="ARBA00022519"/>
    </source>
</evidence>
<keyword evidence="8" id="KW-1133">Transmembrane helix</keyword>
<dbReference type="Pfam" id="PF05134">
    <property type="entry name" value="T2SSL"/>
    <property type="match status" value="1"/>
</dbReference>
<dbReference type="PIRSF" id="PIRSF015761">
    <property type="entry name" value="Protein_L"/>
    <property type="match status" value="1"/>
</dbReference>
<comment type="similarity">
    <text evidence="2 10">Belongs to the GSP L family.</text>
</comment>
<evidence type="ECO:0000256" key="10">
    <source>
        <dbReference type="PIRNR" id="PIRNR015761"/>
    </source>
</evidence>
<keyword evidence="6" id="KW-0812">Transmembrane</keyword>
<dbReference type="Gene3D" id="3.30.1360.100">
    <property type="entry name" value="General secretion pathway protein M, EpsM"/>
    <property type="match status" value="1"/>
</dbReference>
<dbReference type="CDD" id="cd24017">
    <property type="entry name" value="ASKHA_T2SSL_N"/>
    <property type="match status" value="1"/>
</dbReference>
<dbReference type="Proteomes" id="UP000288212">
    <property type="component" value="Unassembled WGS sequence"/>
</dbReference>
<comment type="caution">
    <text evidence="13">The sequence shown here is derived from an EMBL/GenBank/DDBJ whole genome shotgun (WGS) entry which is preliminary data.</text>
</comment>
<sequence>MRISCIDRGEGTTRMNEQLIIRLPASSKAPVHWLVWSDSENTTVASGQLDSIDDLASLSEKAQGRSLRVFVSSLAVALHDVEIPQKSRRHLATMIPFALEDELAEDIDRLHFAWPDPLPKSDQIPVLVVAKEAIKTWRAALAAANLHPHALYPDFFMLPVAEQQWSVADFGEAWVIRQGEWQAVSIDSHLASYMQPDEDEVLAKINYYGELDWPQPPAVLEPGAETLALELGAKLNLSQAVNLLQGEYRVQQTSAFDFGPWKFPAVAAGVAVALLFGSKLVSIYELEREARQVQAQYESLYFQTFPDETRIANIRSQLQQHVQSTGGGGGGGIVLLLNELAPAFQAAPIELTSMNYDHQRGELRLQANGQNLQSFERFVRAAREQALNAEQGQLANRGGQINGTIIIRSGT</sequence>
<organism evidence="13 14">
    <name type="scientific">Aliidiomarina haloalkalitolerans</name>
    <dbReference type="NCBI Taxonomy" id="859059"/>
    <lineage>
        <taxon>Bacteria</taxon>
        <taxon>Pseudomonadati</taxon>
        <taxon>Pseudomonadota</taxon>
        <taxon>Gammaproteobacteria</taxon>
        <taxon>Alteromonadales</taxon>
        <taxon>Idiomarinaceae</taxon>
        <taxon>Aliidiomarina</taxon>
    </lineage>
</organism>
<evidence type="ECO:0000256" key="3">
    <source>
        <dbReference type="ARBA" id="ARBA00022448"/>
    </source>
</evidence>
<dbReference type="InterPro" id="IPR025691">
    <property type="entry name" value="GspL_pp_dom"/>
</dbReference>
<dbReference type="GO" id="GO:0005886">
    <property type="term" value="C:plasma membrane"/>
    <property type="evidence" value="ECO:0007669"/>
    <property type="project" value="UniProtKB-SubCell"/>
</dbReference>
<evidence type="ECO:0000256" key="8">
    <source>
        <dbReference type="ARBA" id="ARBA00022989"/>
    </source>
</evidence>
<evidence type="ECO:0000256" key="9">
    <source>
        <dbReference type="ARBA" id="ARBA00023136"/>
    </source>
</evidence>
<keyword evidence="4" id="KW-1003">Cell membrane</keyword>